<dbReference type="PANTHER" id="PTHR21666">
    <property type="entry name" value="PEPTIDASE-RELATED"/>
    <property type="match status" value="1"/>
</dbReference>
<organism evidence="3 4">
    <name type="scientific">Oceanirhabdus seepicola</name>
    <dbReference type="NCBI Taxonomy" id="2828781"/>
    <lineage>
        <taxon>Bacteria</taxon>
        <taxon>Bacillati</taxon>
        <taxon>Bacillota</taxon>
        <taxon>Clostridia</taxon>
        <taxon>Eubacteriales</taxon>
        <taxon>Clostridiaceae</taxon>
        <taxon>Oceanirhabdus</taxon>
    </lineage>
</organism>
<evidence type="ECO:0000313" key="4">
    <source>
        <dbReference type="Proteomes" id="UP001056429"/>
    </source>
</evidence>
<accession>A0A9J6P110</accession>
<dbReference type="RefSeq" id="WP_250859128.1">
    <property type="nucleotide sequence ID" value="NZ_JAGSOJ010000002.1"/>
</dbReference>
<gene>
    <name evidence="3" type="ORF">KDK92_10040</name>
</gene>
<dbReference type="InterPro" id="IPR050570">
    <property type="entry name" value="Cell_wall_metabolism_enzyme"/>
</dbReference>
<feature type="transmembrane region" description="Helical" evidence="1">
    <location>
        <begin position="15"/>
        <end position="35"/>
    </location>
</feature>
<evidence type="ECO:0000256" key="1">
    <source>
        <dbReference type="SAM" id="Phobius"/>
    </source>
</evidence>
<proteinExistence type="predicted"/>
<dbReference type="Pfam" id="PF01551">
    <property type="entry name" value="Peptidase_M23"/>
    <property type="match status" value="1"/>
</dbReference>
<dbReference type="InterPro" id="IPR016047">
    <property type="entry name" value="M23ase_b-sheet_dom"/>
</dbReference>
<evidence type="ECO:0000313" key="3">
    <source>
        <dbReference type="EMBL" id="MCM1990084.1"/>
    </source>
</evidence>
<sequence length="251" mass="27811">MMESNKQKFYQKSSFYIAVFAGLVLVAGILIFTLIRNNNSTAVNSGNVANSAFENGKNVDQSQDVGVENGENTKEEVSVVVVDENMELDVSVIANSPEIKNLTEPVVGEVVYQFRKPITDKTDKTNKTPRGVGIKCEINSEVKASSDGVVEFIGIDKLFGTTVVINHGDMFKTIYSNLNEEVKVSVGAEIKVGDVIGNVGESAVYFVNAHYDPHLHYEIIASNEKYEDIIANYNEYYDTFVDPQEYMDFSN</sequence>
<dbReference type="PANTHER" id="PTHR21666:SF270">
    <property type="entry name" value="MUREIN HYDROLASE ACTIVATOR ENVC"/>
    <property type="match status" value="1"/>
</dbReference>
<protein>
    <submittedName>
        <fullName evidence="3">M23 family metallopeptidase</fullName>
    </submittedName>
</protein>
<keyword evidence="4" id="KW-1185">Reference proteome</keyword>
<reference evidence="3" key="2">
    <citation type="submission" date="2021-04" db="EMBL/GenBank/DDBJ databases">
        <authorList>
            <person name="Dong X."/>
        </authorList>
    </citation>
    <scope>NUCLEOTIDE SEQUENCE</scope>
    <source>
        <strain evidence="3">ZWT</strain>
    </source>
</reference>
<dbReference type="InterPro" id="IPR011055">
    <property type="entry name" value="Dup_hybrid_motif"/>
</dbReference>
<dbReference type="Gene3D" id="2.70.70.10">
    <property type="entry name" value="Glucose Permease (Domain IIA)"/>
    <property type="match status" value="1"/>
</dbReference>
<dbReference type="AlphaFoldDB" id="A0A9J6P110"/>
<dbReference type="GO" id="GO:0004222">
    <property type="term" value="F:metalloendopeptidase activity"/>
    <property type="evidence" value="ECO:0007669"/>
    <property type="project" value="TreeGrafter"/>
</dbReference>
<evidence type="ECO:0000259" key="2">
    <source>
        <dbReference type="Pfam" id="PF01551"/>
    </source>
</evidence>
<dbReference type="Proteomes" id="UP001056429">
    <property type="component" value="Unassembled WGS sequence"/>
</dbReference>
<dbReference type="EMBL" id="JAGSOJ010000002">
    <property type="protein sequence ID" value="MCM1990084.1"/>
    <property type="molecule type" value="Genomic_DNA"/>
</dbReference>
<keyword evidence="1" id="KW-0812">Transmembrane</keyword>
<keyword evidence="1" id="KW-1133">Transmembrane helix</keyword>
<comment type="caution">
    <text evidence="3">The sequence shown here is derived from an EMBL/GenBank/DDBJ whole genome shotgun (WGS) entry which is preliminary data.</text>
</comment>
<feature type="domain" description="M23ase beta-sheet core" evidence="2">
    <location>
        <begin position="130"/>
        <end position="223"/>
    </location>
</feature>
<name>A0A9J6P110_9CLOT</name>
<keyword evidence="1" id="KW-0472">Membrane</keyword>
<dbReference type="CDD" id="cd12797">
    <property type="entry name" value="M23_peptidase"/>
    <property type="match status" value="1"/>
</dbReference>
<reference evidence="3" key="1">
    <citation type="journal article" date="2021" name="mSystems">
        <title>Bacteria and Archaea Synergistically Convert Glycine Betaine to Biogenic Methane in the Formosa Cold Seep of the South China Sea.</title>
        <authorList>
            <person name="Li L."/>
            <person name="Zhang W."/>
            <person name="Zhang S."/>
            <person name="Song L."/>
            <person name="Sun Q."/>
            <person name="Zhang H."/>
            <person name="Xiang H."/>
            <person name="Dong X."/>
        </authorList>
    </citation>
    <scope>NUCLEOTIDE SEQUENCE</scope>
    <source>
        <strain evidence="3">ZWT</strain>
    </source>
</reference>
<dbReference type="SUPFAM" id="SSF51261">
    <property type="entry name" value="Duplicated hybrid motif"/>
    <property type="match status" value="1"/>
</dbReference>